<dbReference type="GeneID" id="59292004"/>
<feature type="region of interest" description="Disordered" evidence="1">
    <location>
        <begin position="249"/>
        <end position="333"/>
    </location>
</feature>
<dbReference type="Proteomes" id="UP000578531">
    <property type="component" value="Unassembled WGS sequence"/>
</dbReference>
<accession>A0A8H6FMR9</accession>
<evidence type="ECO:0000313" key="2">
    <source>
        <dbReference type="EMBL" id="KAF6231397.1"/>
    </source>
</evidence>
<dbReference type="AlphaFoldDB" id="A0A8H6FMR9"/>
<dbReference type="EMBL" id="JACCJC010000057">
    <property type="protein sequence ID" value="KAF6231397.1"/>
    <property type="molecule type" value="Genomic_DNA"/>
</dbReference>
<proteinExistence type="predicted"/>
<feature type="region of interest" description="Disordered" evidence="1">
    <location>
        <begin position="129"/>
        <end position="148"/>
    </location>
</feature>
<gene>
    <name evidence="2" type="ORF">HO173_010357</name>
</gene>
<feature type="compositionally biased region" description="Polar residues" evidence="1">
    <location>
        <begin position="259"/>
        <end position="282"/>
    </location>
</feature>
<evidence type="ECO:0000256" key="1">
    <source>
        <dbReference type="SAM" id="MobiDB-lite"/>
    </source>
</evidence>
<comment type="caution">
    <text evidence="2">The sequence shown here is derived from an EMBL/GenBank/DDBJ whole genome shotgun (WGS) entry which is preliminary data.</text>
</comment>
<organism evidence="2 3">
    <name type="scientific">Letharia columbiana</name>
    <dbReference type="NCBI Taxonomy" id="112416"/>
    <lineage>
        <taxon>Eukaryota</taxon>
        <taxon>Fungi</taxon>
        <taxon>Dikarya</taxon>
        <taxon>Ascomycota</taxon>
        <taxon>Pezizomycotina</taxon>
        <taxon>Lecanoromycetes</taxon>
        <taxon>OSLEUM clade</taxon>
        <taxon>Lecanoromycetidae</taxon>
        <taxon>Lecanorales</taxon>
        <taxon>Lecanorineae</taxon>
        <taxon>Parmeliaceae</taxon>
        <taxon>Letharia</taxon>
    </lineage>
</organism>
<protein>
    <submittedName>
        <fullName evidence="2">Uncharacterized protein</fullName>
    </submittedName>
</protein>
<sequence length="434" mass="47707">MVTFVGVPSGRNVVLAVMLETLKSSADIKSPANLMLIAPVLEEWSQIGEHAFNPRLGRRHPDQLAPMMPWGQHEHEHEHYDPLPSISPYSMEFYPQYTPSTDAHAYKASAHVSADPALYLPYQSSFPQQSACEGRGRQQPSPNDGYKYSQRQSQFADNAVAYPQHSFQLSVSALTDQSHHQQASQYYGQIYPQQPHQSSSSISLYPLAQTQYYPYQFQSTSSAATYPSPQTQHHPYAFQSTSSAAAYPIPPIQQAPPVFSNSPNEHYASPSLSDSPAPQGNRSGRMAGLRRESKKKPKDSRAALPDSQPNASASQLSHSSSTRPSKLSTRAKARYDRLDAVNGIVIPSRVGQGELPKNVTNYASADTPLDLTCPLCKGGFAKRDHVKSHFPACVKRNGNPVGLRWNDGLPLSKRGPRASCHQVGREDGAGVIFR</sequence>
<feature type="compositionally biased region" description="Low complexity" evidence="1">
    <location>
        <begin position="312"/>
        <end position="321"/>
    </location>
</feature>
<name>A0A8H6FMR9_9LECA</name>
<keyword evidence="3" id="KW-1185">Reference proteome</keyword>
<evidence type="ECO:0000313" key="3">
    <source>
        <dbReference type="Proteomes" id="UP000578531"/>
    </source>
</evidence>
<reference evidence="2 3" key="1">
    <citation type="journal article" date="2020" name="Genomics">
        <title>Complete, high-quality genomes from long-read metagenomic sequencing of two wolf lichen thalli reveals enigmatic genome architecture.</title>
        <authorList>
            <person name="McKenzie S.K."/>
            <person name="Walston R.F."/>
            <person name="Allen J.L."/>
        </authorList>
    </citation>
    <scope>NUCLEOTIDE SEQUENCE [LARGE SCALE GENOMIC DNA]</scope>
    <source>
        <strain evidence="2">WasteWater2</strain>
    </source>
</reference>
<dbReference type="RefSeq" id="XP_037160829.1">
    <property type="nucleotide sequence ID" value="XM_037312243.1"/>
</dbReference>
<dbReference type="OrthoDB" id="5377847at2759"/>